<dbReference type="InterPro" id="IPR013785">
    <property type="entry name" value="Aldolase_TIM"/>
</dbReference>
<keyword evidence="1" id="KW-0378">Hydrolase</keyword>
<proteinExistence type="predicted"/>
<protein>
    <submittedName>
        <fullName evidence="1">Hydrolase</fullName>
    </submittedName>
</protein>
<dbReference type="SUPFAM" id="SSF51412">
    <property type="entry name" value="Inosine monophosphate dehydrogenase (IMPDH)"/>
    <property type="match status" value="1"/>
</dbReference>
<dbReference type="GO" id="GO:0016787">
    <property type="term" value="F:hydrolase activity"/>
    <property type="evidence" value="ECO:0007669"/>
    <property type="project" value="UniProtKB-KW"/>
</dbReference>
<name>A0ABR7TEN8_9LACT</name>
<dbReference type="Proteomes" id="UP000638836">
    <property type="component" value="Unassembled WGS sequence"/>
</dbReference>
<dbReference type="EMBL" id="WNJQ01000007">
    <property type="protein sequence ID" value="MBC9825836.1"/>
    <property type="molecule type" value="Genomic_DNA"/>
</dbReference>
<gene>
    <name evidence="1" type="ORF">GLO26_08405</name>
</gene>
<organism evidence="1 2">
    <name type="scientific">Carnobacterium inhibens</name>
    <dbReference type="NCBI Taxonomy" id="147709"/>
    <lineage>
        <taxon>Bacteria</taxon>
        <taxon>Bacillati</taxon>
        <taxon>Bacillota</taxon>
        <taxon>Bacilli</taxon>
        <taxon>Lactobacillales</taxon>
        <taxon>Carnobacteriaceae</taxon>
        <taxon>Carnobacterium</taxon>
    </lineage>
</organism>
<evidence type="ECO:0000313" key="1">
    <source>
        <dbReference type="EMBL" id="MBC9825836.1"/>
    </source>
</evidence>
<dbReference type="RefSeq" id="WP_187948951.1">
    <property type="nucleotide sequence ID" value="NZ_WNJQ01000007.1"/>
</dbReference>
<evidence type="ECO:0000313" key="2">
    <source>
        <dbReference type="Proteomes" id="UP000638836"/>
    </source>
</evidence>
<dbReference type="Gene3D" id="3.20.20.70">
    <property type="entry name" value="Aldolase class I"/>
    <property type="match status" value="1"/>
</dbReference>
<keyword evidence="2" id="KW-1185">Reference proteome</keyword>
<reference evidence="1 2" key="1">
    <citation type="journal article" date="2020" name="Microorganisms">
        <title>New Insight into Antimicrobial Compounds from Food and Marine-Sourced Carnobacterium Species through Phenotype and Genome Analyses.</title>
        <authorList>
            <person name="Begrem S."/>
            <person name="Ivaniuk F."/>
            <person name="Gigout-Chevalier F."/>
            <person name="Kolypczuk L."/>
            <person name="Bonnetot S."/>
            <person name="Leroi F."/>
            <person name="Grovel O."/>
            <person name="Delbarre-Ladrat C."/>
            <person name="Passerini D."/>
        </authorList>
    </citation>
    <scope>NUCLEOTIDE SEQUENCE [LARGE SCALE GENOMIC DNA]</scope>
    <source>
        <strain evidence="1 2">MIP2551</strain>
    </source>
</reference>
<comment type="caution">
    <text evidence="1">The sequence shown here is derived from an EMBL/GenBank/DDBJ whole genome shotgun (WGS) entry which is preliminary data.</text>
</comment>
<accession>A0ABR7TEN8</accession>
<sequence>MEEKKGSPSITTDLRKHYVSVPEIIDTASGIIINGKRFRSLIFTTDIAIIMNNDADAVIAVYPFSPHPAIIQGITTVASMPVIAGVGGGITNGHRSANIALFAESHGCIGVVLNSPTPKETIRVVDTMVDVPIISTIVSEYTDIQEKLDAGADILNVSGAARTAHIVREIRKEFPKVPIIATGGPTEESIKETIAAGANAITYTPPSNGKLFSELMKKYRGQEETKYEERQDLEEEKNNN</sequence>